<gene>
    <name evidence="2" type="ORF">ACKI18_29660</name>
</gene>
<name>A0ABW9HZ09_9ACTN</name>
<evidence type="ECO:0000313" key="3">
    <source>
        <dbReference type="Proteomes" id="UP001631957"/>
    </source>
</evidence>
<sequence length="400" mass="43746">MSARDTLIGILRQWAERHDAAPQTSEALVAASDAELLREWSVKIREVGTARGWSVWAAAYMDPDVEFVDTGMPSTETIVAALRRLDRVSVLREVDEQFAAMKVPDELKGTFNAGSYADAWRRCRVIVQAMAKEKGSRPEHEPLVVSRYDVAMEPASEEEPVFTVGAVDGRPVALCFDPETRRKVAAWLAPGEIAELERLRARFSRGPAQSQDLTQRIAALKMANAQCRAATFVALALALRQEPSYDLVTKLEDLGELALTGEPDEIGTLVEQISELASVDEVATRLGGEIPYVPGPNSQDAPEAPAAPDFFQPERTYQRGRWMFQCLAVAPAPHNGQVHAVGYLARQDGTATVHGMSPENWKHDGWTDVTETEAAYPDVSPVAHADAPSRTTGDTAGEDR</sequence>
<dbReference type="RefSeq" id="WP_409111098.1">
    <property type="nucleotide sequence ID" value="NZ_JBJVNI010000017.1"/>
</dbReference>
<comment type="caution">
    <text evidence="2">The sequence shown here is derived from an EMBL/GenBank/DDBJ whole genome shotgun (WGS) entry which is preliminary data.</text>
</comment>
<keyword evidence="3" id="KW-1185">Reference proteome</keyword>
<dbReference type="EMBL" id="JBJVNI010000017">
    <property type="protein sequence ID" value="MFM9612856.1"/>
    <property type="molecule type" value="Genomic_DNA"/>
</dbReference>
<evidence type="ECO:0000256" key="1">
    <source>
        <dbReference type="SAM" id="MobiDB-lite"/>
    </source>
</evidence>
<feature type="region of interest" description="Disordered" evidence="1">
    <location>
        <begin position="376"/>
        <end position="400"/>
    </location>
</feature>
<reference evidence="2 3" key="1">
    <citation type="submission" date="2024-12" db="EMBL/GenBank/DDBJ databases">
        <title>Forecasting of Potato common scab and diversities of Pathogenic streptomyces spp. in china.</title>
        <authorList>
            <person name="Handique U."/>
            <person name="Wu J."/>
        </authorList>
    </citation>
    <scope>NUCLEOTIDE SEQUENCE [LARGE SCALE GENOMIC DNA]</scope>
    <source>
        <strain evidence="2 3">ZRIMU1530</strain>
    </source>
</reference>
<organism evidence="2 3">
    <name type="scientific">Streptomyces niveiscabiei</name>
    <dbReference type="NCBI Taxonomy" id="164115"/>
    <lineage>
        <taxon>Bacteria</taxon>
        <taxon>Bacillati</taxon>
        <taxon>Actinomycetota</taxon>
        <taxon>Actinomycetes</taxon>
        <taxon>Kitasatosporales</taxon>
        <taxon>Streptomycetaceae</taxon>
        <taxon>Streptomyces</taxon>
    </lineage>
</organism>
<proteinExistence type="predicted"/>
<evidence type="ECO:0008006" key="4">
    <source>
        <dbReference type="Google" id="ProtNLM"/>
    </source>
</evidence>
<dbReference type="Proteomes" id="UP001631957">
    <property type="component" value="Unassembled WGS sequence"/>
</dbReference>
<evidence type="ECO:0000313" key="2">
    <source>
        <dbReference type="EMBL" id="MFM9612856.1"/>
    </source>
</evidence>
<protein>
    <recommendedName>
        <fullName evidence="4">DUF551 domain-containing protein</fullName>
    </recommendedName>
</protein>
<accession>A0ABW9HZ09</accession>